<accession>A0A6G1GBC3</accession>
<dbReference type="GeneID" id="54421670"/>
<dbReference type="AlphaFoldDB" id="A0A6G1GBC3"/>
<name>A0A6G1GBC3_9PEZI</name>
<sequence>MDGTFVFLEGSFLDNVQLDIVGFLAILGEGSILANAQVATLSRMQYIPRLLPAPQALLRPTRPSKLESNPGRVTAVYSGNHVERVGHIGHVVIDAEDMPEYTVRCVQIRRANKNLVKARTVGPLSVVILLGCAEAIVLIVLAIYHRDGFGFVSIMLLAFLSTLIGVGNKWELKLPARKDPSEHTPPGNVVIRYPKGSFLVVECDEDVARELYFAPENIEYLVTHPWKYRIMSLIGTLMLMMGVVCLANADIYQQIAFGSAYIVLNAAYWIVAALPAKVHWDLTCFEVSDQRFENSQNNKHFVDHNETFTCALWKAIVATKSIDWVRLDNAAPQTTAWDDWLHEAQKKANDSRYHWDENKTKVWELPDWDPQAAIRDMMQLHKKPEKGENLA</sequence>
<feature type="transmembrane region" description="Helical" evidence="1">
    <location>
        <begin position="255"/>
        <end position="274"/>
    </location>
</feature>
<protein>
    <submittedName>
        <fullName evidence="2 4">Uncharacterized protein</fullName>
    </submittedName>
</protein>
<dbReference type="OrthoDB" id="5412502at2759"/>
<reference evidence="2 4" key="1">
    <citation type="submission" date="2020-01" db="EMBL/GenBank/DDBJ databases">
        <authorList>
            <consortium name="DOE Joint Genome Institute"/>
            <person name="Haridas S."/>
            <person name="Albert R."/>
            <person name="Binder M."/>
            <person name="Bloem J."/>
            <person name="Labutti K."/>
            <person name="Salamov A."/>
            <person name="Andreopoulos B."/>
            <person name="Baker S.E."/>
            <person name="Barry K."/>
            <person name="Bills G."/>
            <person name="Bluhm B.H."/>
            <person name="Cannon C."/>
            <person name="Castanera R."/>
            <person name="Culley D.E."/>
            <person name="Daum C."/>
            <person name="Ezra D."/>
            <person name="Gonzalez J.B."/>
            <person name="Henrissat B."/>
            <person name="Kuo A."/>
            <person name="Liang C."/>
            <person name="Lipzen A."/>
            <person name="Lutzoni F."/>
            <person name="Magnuson J."/>
            <person name="Mondo S."/>
            <person name="Nolan M."/>
            <person name="Ohm R."/>
            <person name="Pangilinan J."/>
            <person name="Park H.-J."/>
            <person name="Ramirez L."/>
            <person name="Alfaro M."/>
            <person name="Sun H."/>
            <person name="Tritt A."/>
            <person name="Yoshinaga Y."/>
            <person name="Zwiers L.-H."/>
            <person name="Turgeon B.G."/>
            <person name="Goodwin S.B."/>
            <person name="Spatafora J.W."/>
            <person name="Crous P.W."/>
            <person name="Grigoriev I.V."/>
        </authorList>
    </citation>
    <scope>NUCLEOTIDE SEQUENCE</scope>
    <source>
        <strain evidence="2 4">CBS 781.70</strain>
    </source>
</reference>
<reference evidence="4" key="2">
    <citation type="submission" date="2020-04" db="EMBL/GenBank/DDBJ databases">
        <authorList>
            <consortium name="NCBI Genome Project"/>
        </authorList>
    </citation>
    <scope>NUCLEOTIDE SEQUENCE</scope>
    <source>
        <strain evidence="4">CBS 781.70</strain>
    </source>
</reference>
<feature type="transmembrane region" description="Helical" evidence="1">
    <location>
        <begin position="20"/>
        <end position="41"/>
    </location>
</feature>
<evidence type="ECO:0000313" key="3">
    <source>
        <dbReference type="Proteomes" id="UP000504638"/>
    </source>
</evidence>
<evidence type="ECO:0000313" key="2">
    <source>
        <dbReference type="EMBL" id="KAF1815201.1"/>
    </source>
</evidence>
<feature type="transmembrane region" description="Helical" evidence="1">
    <location>
        <begin position="120"/>
        <end position="143"/>
    </location>
</feature>
<feature type="transmembrane region" description="Helical" evidence="1">
    <location>
        <begin position="230"/>
        <end position="249"/>
    </location>
</feature>
<keyword evidence="1" id="KW-1133">Transmembrane helix</keyword>
<keyword evidence="3" id="KW-1185">Reference proteome</keyword>
<organism evidence="2">
    <name type="scientific">Eremomyces bilateralis CBS 781.70</name>
    <dbReference type="NCBI Taxonomy" id="1392243"/>
    <lineage>
        <taxon>Eukaryota</taxon>
        <taxon>Fungi</taxon>
        <taxon>Dikarya</taxon>
        <taxon>Ascomycota</taxon>
        <taxon>Pezizomycotina</taxon>
        <taxon>Dothideomycetes</taxon>
        <taxon>Dothideomycetes incertae sedis</taxon>
        <taxon>Eremomycetales</taxon>
        <taxon>Eremomycetaceae</taxon>
        <taxon>Eremomyces</taxon>
    </lineage>
</organism>
<feature type="transmembrane region" description="Helical" evidence="1">
    <location>
        <begin position="149"/>
        <end position="168"/>
    </location>
</feature>
<evidence type="ECO:0000313" key="4">
    <source>
        <dbReference type="RefSeq" id="XP_033536832.1"/>
    </source>
</evidence>
<keyword evidence="1" id="KW-0472">Membrane</keyword>
<keyword evidence="1" id="KW-0812">Transmembrane</keyword>
<evidence type="ECO:0000256" key="1">
    <source>
        <dbReference type="SAM" id="Phobius"/>
    </source>
</evidence>
<proteinExistence type="predicted"/>
<reference evidence="4" key="3">
    <citation type="submission" date="2025-04" db="UniProtKB">
        <authorList>
            <consortium name="RefSeq"/>
        </authorList>
    </citation>
    <scope>IDENTIFICATION</scope>
    <source>
        <strain evidence="4">CBS 781.70</strain>
    </source>
</reference>
<dbReference type="RefSeq" id="XP_033536832.1">
    <property type="nucleotide sequence ID" value="XM_033681100.1"/>
</dbReference>
<dbReference type="Proteomes" id="UP000504638">
    <property type="component" value="Unplaced"/>
</dbReference>
<gene>
    <name evidence="2 4" type="ORF">P152DRAFT_471822</name>
</gene>
<dbReference type="EMBL" id="ML975152">
    <property type="protein sequence ID" value="KAF1815201.1"/>
    <property type="molecule type" value="Genomic_DNA"/>
</dbReference>